<evidence type="ECO:0000313" key="9">
    <source>
        <dbReference type="EMBL" id="CAG7599728.1"/>
    </source>
</evidence>
<comment type="caution">
    <text evidence="9">The sequence shown here is derived from an EMBL/GenBank/DDBJ whole genome shotgun (WGS) entry which is preliminary data.</text>
</comment>
<evidence type="ECO:0000256" key="6">
    <source>
        <dbReference type="SAM" id="MobiDB-lite"/>
    </source>
</evidence>
<evidence type="ECO:0000256" key="2">
    <source>
        <dbReference type="ARBA" id="ARBA00022475"/>
    </source>
</evidence>
<feature type="transmembrane region" description="Helical" evidence="7">
    <location>
        <begin position="111"/>
        <end position="130"/>
    </location>
</feature>
<evidence type="ECO:0000313" key="10">
    <source>
        <dbReference type="Proteomes" id="UP000693892"/>
    </source>
</evidence>
<dbReference type="EMBL" id="CAJVAP010000003">
    <property type="protein sequence ID" value="CAG7599728.1"/>
    <property type="molecule type" value="Genomic_DNA"/>
</dbReference>
<keyword evidence="4 7" id="KW-1133">Transmembrane helix</keyword>
<protein>
    <recommendedName>
        <fullName evidence="8">DUF3817 domain-containing protein</fullName>
    </recommendedName>
</protein>
<evidence type="ECO:0000256" key="1">
    <source>
        <dbReference type="ARBA" id="ARBA00004651"/>
    </source>
</evidence>
<name>A0A916JUD0_9MICO</name>
<evidence type="ECO:0000256" key="7">
    <source>
        <dbReference type="SAM" id="Phobius"/>
    </source>
</evidence>
<dbReference type="Pfam" id="PF12823">
    <property type="entry name" value="DUF3817"/>
    <property type="match status" value="1"/>
</dbReference>
<feature type="transmembrane region" description="Helical" evidence="7">
    <location>
        <begin position="84"/>
        <end position="104"/>
    </location>
</feature>
<keyword evidence="5 7" id="KW-0472">Membrane</keyword>
<gene>
    <name evidence="9" type="ORF">LEUCIP111803_00320</name>
</gene>
<dbReference type="PANTHER" id="PTHR40077:SF2">
    <property type="entry name" value="MEMBRANE PROTEIN"/>
    <property type="match status" value="1"/>
</dbReference>
<dbReference type="NCBIfam" id="TIGR03954">
    <property type="entry name" value="integ_memb_HG"/>
    <property type="match status" value="1"/>
</dbReference>
<keyword evidence="10" id="KW-1185">Reference proteome</keyword>
<evidence type="ECO:0000256" key="3">
    <source>
        <dbReference type="ARBA" id="ARBA00022692"/>
    </source>
</evidence>
<keyword evidence="3 7" id="KW-0812">Transmembrane</keyword>
<dbReference type="AlphaFoldDB" id="A0A916JUD0"/>
<evidence type="ECO:0000256" key="5">
    <source>
        <dbReference type="ARBA" id="ARBA00023136"/>
    </source>
</evidence>
<reference evidence="9" key="1">
    <citation type="submission" date="2021-06" db="EMBL/GenBank/DDBJ databases">
        <authorList>
            <person name="Criscuolo A."/>
        </authorList>
    </citation>
    <scope>NUCLEOTIDE SEQUENCE</scope>
    <source>
        <strain evidence="9">CIP111803</strain>
    </source>
</reference>
<feature type="transmembrane region" description="Helical" evidence="7">
    <location>
        <begin position="25"/>
        <end position="47"/>
    </location>
</feature>
<dbReference type="InterPro" id="IPR023845">
    <property type="entry name" value="DUF3817_TM"/>
</dbReference>
<organism evidence="9 10">
    <name type="scientific">Leucobacter soli</name>
    <dbReference type="NCBI Taxonomy" id="2812850"/>
    <lineage>
        <taxon>Bacteria</taxon>
        <taxon>Bacillati</taxon>
        <taxon>Actinomycetota</taxon>
        <taxon>Actinomycetes</taxon>
        <taxon>Micrococcales</taxon>
        <taxon>Microbacteriaceae</taxon>
        <taxon>Leucobacter</taxon>
    </lineage>
</organism>
<accession>A0A916JUD0</accession>
<dbReference type="GO" id="GO:0005886">
    <property type="term" value="C:plasma membrane"/>
    <property type="evidence" value="ECO:0007669"/>
    <property type="project" value="UniProtKB-SubCell"/>
</dbReference>
<feature type="region of interest" description="Disordered" evidence="6">
    <location>
        <begin position="152"/>
        <end position="173"/>
    </location>
</feature>
<sequence>MGTMVLQPKPADYPRIRKALKLYKVTSVITGVMLLLLCAVMVMKYAFNVQLFLFTPDGFAKFEPLAPEGIEADFQPQGFDLFKAILIAHGWFYVLYLFSNFLIWSPMRWSFLRFLLLALGGVIPLMSFFLEVQTAREVNAFLDSHDGVAAAASGAEASDTPDPSPAATEGTNA</sequence>
<evidence type="ECO:0000256" key="4">
    <source>
        <dbReference type="ARBA" id="ARBA00022989"/>
    </source>
</evidence>
<dbReference type="PANTHER" id="PTHR40077">
    <property type="entry name" value="MEMBRANE PROTEIN-RELATED"/>
    <property type="match status" value="1"/>
</dbReference>
<proteinExistence type="predicted"/>
<evidence type="ECO:0000259" key="8">
    <source>
        <dbReference type="Pfam" id="PF12823"/>
    </source>
</evidence>
<keyword evidence="2" id="KW-1003">Cell membrane</keyword>
<feature type="domain" description="DUF3817" evidence="8">
    <location>
        <begin position="20"/>
        <end position="135"/>
    </location>
</feature>
<comment type="subcellular location">
    <subcellularLocation>
        <location evidence="1">Cell membrane</location>
        <topology evidence="1">Multi-pass membrane protein</topology>
    </subcellularLocation>
</comment>
<dbReference type="Proteomes" id="UP000693892">
    <property type="component" value="Unassembled WGS sequence"/>
</dbReference>